<organism evidence="3 4">
    <name type="scientific">Candidatus Magnetaquiglobus chichijimensis</name>
    <dbReference type="NCBI Taxonomy" id="3141448"/>
    <lineage>
        <taxon>Bacteria</taxon>
        <taxon>Pseudomonadati</taxon>
        <taxon>Pseudomonadota</taxon>
        <taxon>Magnetococcia</taxon>
        <taxon>Magnetococcales</taxon>
        <taxon>Candidatus Magnetaquicoccaceae</taxon>
        <taxon>Candidatus Magnetaquiglobus</taxon>
    </lineage>
</organism>
<comment type="caution">
    <text evidence="3">The sequence shown here is derived from an EMBL/GenBank/DDBJ whole genome shotgun (WGS) entry which is preliminary data.</text>
</comment>
<evidence type="ECO:0000259" key="2">
    <source>
        <dbReference type="PROSITE" id="PS51788"/>
    </source>
</evidence>
<gene>
    <name evidence="3" type="ORF">SIID45300_00980</name>
</gene>
<feature type="domain" description="CULT" evidence="2">
    <location>
        <begin position="54"/>
        <end position="156"/>
    </location>
</feature>
<dbReference type="InterPro" id="IPR034750">
    <property type="entry name" value="CULT"/>
</dbReference>
<evidence type="ECO:0000313" key="4">
    <source>
        <dbReference type="Proteomes" id="UP001628193"/>
    </source>
</evidence>
<protein>
    <recommendedName>
        <fullName evidence="2">CULT domain-containing protein</fullName>
    </recommendedName>
</protein>
<accession>A0ABQ0C711</accession>
<dbReference type="CDD" id="cd15777">
    <property type="entry name" value="CRBN_C_like"/>
    <property type="match status" value="1"/>
</dbReference>
<reference evidence="3 4" key="1">
    <citation type="submission" date="2024-09" db="EMBL/GenBank/DDBJ databases">
        <title>Draft genome sequence of Candidatus Magnetaquicoccaceae bacterium FCR-1.</title>
        <authorList>
            <person name="Shimoshige H."/>
            <person name="Shimamura S."/>
            <person name="Taoka A."/>
            <person name="Kobayashi H."/>
            <person name="Maekawa T."/>
        </authorList>
    </citation>
    <scope>NUCLEOTIDE SEQUENCE [LARGE SCALE GENOMIC DNA]</scope>
    <source>
        <strain evidence="3 4">FCR-1</strain>
    </source>
</reference>
<keyword evidence="4" id="KW-1185">Reference proteome</keyword>
<evidence type="ECO:0000256" key="1">
    <source>
        <dbReference type="SAM" id="MobiDB-lite"/>
    </source>
</evidence>
<dbReference type="Gene3D" id="2.170.150.20">
    <property type="entry name" value="Peptide methionine sulfoxide reductase"/>
    <property type="match status" value="1"/>
</dbReference>
<dbReference type="EMBL" id="BAAFGK010000004">
    <property type="protein sequence ID" value="GAB0056672.1"/>
    <property type="molecule type" value="Genomic_DNA"/>
</dbReference>
<proteinExistence type="predicted"/>
<dbReference type="Proteomes" id="UP001628193">
    <property type="component" value="Unassembled WGS sequence"/>
</dbReference>
<feature type="region of interest" description="Disordered" evidence="1">
    <location>
        <begin position="1"/>
        <end position="42"/>
    </location>
</feature>
<dbReference type="PROSITE" id="PS51788">
    <property type="entry name" value="CULT"/>
    <property type="match status" value="1"/>
</dbReference>
<evidence type="ECO:0000313" key="3">
    <source>
        <dbReference type="EMBL" id="GAB0056672.1"/>
    </source>
</evidence>
<name>A0ABQ0C711_9PROT</name>
<sequence>MNGPGDPHPLPDARSDPGSSRSVSGLWLRTPNQRGEDGLPDDATRDHLLDLDPRRHLLCARCGMRITNHAWRIRVAAGHEHTLFNPHGLVFHIGCFARAPGCITRGPESREFTWFKDHGWTLAGCSRCWIHLGWRFRHDSATTFFGLVLNRLKEGKTD</sequence>